<dbReference type="Proteomes" id="UP000614216">
    <property type="component" value="Unassembled WGS sequence"/>
</dbReference>
<dbReference type="PROSITE" id="PS50109">
    <property type="entry name" value="HIS_KIN"/>
    <property type="match status" value="1"/>
</dbReference>
<sequence>MKLIFKITLLYLLISLVVFLIGGLITHQIIMREVVFEEQRFLKERLDFAIRMIERRKLHKPFERDKIKIIPLGTRAKETEIAFSDTVVMHSTLQRMEPHNKLDVVKKVGDQYYKVTLYDLIVEEDDVAEGVNEALIKVYLLLLVVVLILSWVASVFLLKPFNFTLEHIKNFSLRKNDHIKYKKSSTREFDKLNKFVEEMTEKIQTDYQSLKEFTENASHEMQTPLSIANGKLELLMESDNLTDEQVALIVSAQGSVQRLSRMGKALSLLTKIENKEFESTEEIDLNKLLSKLLFDFKELAGLKSIKIETEIQENVKVKIDNTLAAIMVTNLIQNAIRHNYEEGWVKVVLSAKSLSISNTGAALKSDPGLLFERFRKDNQSKESIGLGLSIVKKICEVSSFDITYQHQDESHKIEIIF</sequence>
<dbReference type="RefSeq" id="WP_202857516.1">
    <property type="nucleotide sequence ID" value="NZ_JAEUGD010000058.1"/>
</dbReference>
<keyword evidence="7 8" id="KW-1133">Transmembrane helix</keyword>
<evidence type="ECO:0000256" key="8">
    <source>
        <dbReference type="SAM" id="Phobius"/>
    </source>
</evidence>
<dbReference type="PANTHER" id="PTHR45436:SF5">
    <property type="entry name" value="SENSOR HISTIDINE KINASE TRCS"/>
    <property type="match status" value="1"/>
</dbReference>
<dbReference type="GO" id="GO:0005886">
    <property type="term" value="C:plasma membrane"/>
    <property type="evidence" value="ECO:0007669"/>
    <property type="project" value="TreeGrafter"/>
</dbReference>
<organism evidence="10 11">
    <name type="scientific">Fulvivirga marina</name>
    <dbReference type="NCBI Taxonomy" id="2494733"/>
    <lineage>
        <taxon>Bacteria</taxon>
        <taxon>Pseudomonadati</taxon>
        <taxon>Bacteroidota</taxon>
        <taxon>Cytophagia</taxon>
        <taxon>Cytophagales</taxon>
        <taxon>Fulvivirgaceae</taxon>
        <taxon>Fulvivirga</taxon>
    </lineage>
</organism>
<protein>
    <recommendedName>
        <fullName evidence="2">histidine kinase</fullName>
        <ecNumber evidence="2">2.7.13.3</ecNumber>
    </recommendedName>
</protein>
<dbReference type="Pfam" id="PF00512">
    <property type="entry name" value="HisKA"/>
    <property type="match status" value="1"/>
</dbReference>
<feature type="transmembrane region" description="Helical" evidence="8">
    <location>
        <begin position="7"/>
        <end position="30"/>
    </location>
</feature>
<keyword evidence="8" id="KW-0472">Membrane</keyword>
<feature type="transmembrane region" description="Helical" evidence="8">
    <location>
        <begin position="138"/>
        <end position="158"/>
    </location>
</feature>
<accession>A0A937G0Y8</accession>
<evidence type="ECO:0000256" key="2">
    <source>
        <dbReference type="ARBA" id="ARBA00012438"/>
    </source>
</evidence>
<dbReference type="InterPro" id="IPR005467">
    <property type="entry name" value="His_kinase_dom"/>
</dbReference>
<dbReference type="SUPFAM" id="SSF47384">
    <property type="entry name" value="Homodimeric domain of signal transducing histidine kinase"/>
    <property type="match status" value="1"/>
</dbReference>
<dbReference type="Gene3D" id="3.30.565.10">
    <property type="entry name" value="Histidine kinase-like ATPase, C-terminal domain"/>
    <property type="match status" value="1"/>
</dbReference>
<reference evidence="10" key="1">
    <citation type="submission" date="2021-01" db="EMBL/GenBank/DDBJ databases">
        <title>Fulvivirga kasyanovii gen. nov., sp nov., a novel member of the phylum Bacteroidetes isolated from seawater in a mussel farm.</title>
        <authorList>
            <person name="Zhao L.-H."/>
            <person name="Wang Z.-J."/>
        </authorList>
    </citation>
    <scope>NUCLEOTIDE SEQUENCE</scope>
    <source>
        <strain evidence="10">29W222</strain>
    </source>
</reference>
<dbReference type="Gene3D" id="1.10.287.130">
    <property type="match status" value="1"/>
</dbReference>
<dbReference type="AlphaFoldDB" id="A0A937G0Y8"/>
<dbReference type="SMART" id="SM00387">
    <property type="entry name" value="HATPase_c"/>
    <property type="match status" value="1"/>
</dbReference>
<evidence type="ECO:0000256" key="7">
    <source>
        <dbReference type="ARBA" id="ARBA00022989"/>
    </source>
</evidence>
<dbReference type="SMART" id="SM00388">
    <property type="entry name" value="HisKA"/>
    <property type="match status" value="1"/>
</dbReference>
<feature type="domain" description="Histidine kinase" evidence="9">
    <location>
        <begin position="216"/>
        <end position="417"/>
    </location>
</feature>
<dbReference type="SUPFAM" id="SSF55874">
    <property type="entry name" value="ATPase domain of HSP90 chaperone/DNA topoisomerase II/histidine kinase"/>
    <property type="match status" value="1"/>
</dbReference>
<dbReference type="EMBL" id="JAEUGD010000058">
    <property type="protein sequence ID" value="MBL6447975.1"/>
    <property type="molecule type" value="Genomic_DNA"/>
</dbReference>
<keyword evidence="4" id="KW-0808">Transferase</keyword>
<keyword evidence="5 8" id="KW-0812">Transmembrane</keyword>
<evidence type="ECO:0000256" key="1">
    <source>
        <dbReference type="ARBA" id="ARBA00000085"/>
    </source>
</evidence>
<evidence type="ECO:0000256" key="4">
    <source>
        <dbReference type="ARBA" id="ARBA00022679"/>
    </source>
</evidence>
<dbReference type="InterPro" id="IPR036097">
    <property type="entry name" value="HisK_dim/P_sf"/>
</dbReference>
<dbReference type="Pfam" id="PF02518">
    <property type="entry name" value="HATPase_c"/>
    <property type="match status" value="1"/>
</dbReference>
<keyword evidence="6 10" id="KW-0418">Kinase</keyword>
<dbReference type="CDD" id="cd00082">
    <property type="entry name" value="HisKA"/>
    <property type="match status" value="1"/>
</dbReference>
<proteinExistence type="predicted"/>
<comment type="catalytic activity">
    <reaction evidence="1">
        <text>ATP + protein L-histidine = ADP + protein N-phospho-L-histidine.</text>
        <dbReference type="EC" id="2.7.13.3"/>
    </reaction>
</comment>
<dbReference type="InterPro" id="IPR050428">
    <property type="entry name" value="TCS_sensor_his_kinase"/>
</dbReference>
<evidence type="ECO:0000256" key="6">
    <source>
        <dbReference type="ARBA" id="ARBA00022777"/>
    </source>
</evidence>
<gene>
    <name evidence="10" type="ORF">JMN32_16785</name>
</gene>
<dbReference type="PANTHER" id="PTHR45436">
    <property type="entry name" value="SENSOR HISTIDINE KINASE YKOH"/>
    <property type="match status" value="1"/>
</dbReference>
<evidence type="ECO:0000256" key="3">
    <source>
        <dbReference type="ARBA" id="ARBA00022553"/>
    </source>
</evidence>
<evidence type="ECO:0000256" key="5">
    <source>
        <dbReference type="ARBA" id="ARBA00022692"/>
    </source>
</evidence>
<evidence type="ECO:0000313" key="10">
    <source>
        <dbReference type="EMBL" id="MBL6447975.1"/>
    </source>
</evidence>
<keyword evidence="11" id="KW-1185">Reference proteome</keyword>
<evidence type="ECO:0000259" key="9">
    <source>
        <dbReference type="PROSITE" id="PS50109"/>
    </source>
</evidence>
<dbReference type="InterPro" id="IPR036890">
    <property type="entry name" value="HATPase_C_sf"/>
</dbReference>
<dbReference type="InterPro" id="IPR003661">
    <property type="entry name" value="HisK_dim/P_dom"/>
</dbReference>
<dbReference type="InterPro" id="IPR003594">
    <property type="entry name" value="HATPase_dom"/>
</dbReference>
<name>A0A937G0Y8_9BACT</name>
<dbReference type="EC" id="2.7.13.3" evidence="2"/>
<dbReference type="GO" id="GO:0000155">
    <property type="term" value="F:phosphorelay sensor kinase activity"/>
    <property type="evidence" value="ECO:0007669"/>
    <property type="project" value="InterPro"/>
</dbReference>
<comment type="caution">
    <text evidence="10">The sequence shown here is derived from an EMBL/GenBank/DDBJ whole genome shotgun (WGS) entry which is preliminary data.</text>
</comment>
<keyword evidence="3" id="KW-0597">Phosphoprotein</keyword>
<evidence type="ECO:0000313" key="11">
    <source>
        <dbReference type="Proteomes" id="UP000614216"/>
    </source>
</evidence>